<dbReference type="InterPro" id="IPR023213">
    <property type="entry name" value="CAT-like_dom_sf"/>
</dbReference>
<protein>
    <submittedName>
        <fullName evidence="1">Uncharacterized protein</fullName>
    </submittedName>
</protein>
<dbReference type="EMBL" id="WXEX01000003">
    <property type="protein sequence ID" value="MZP42335.1"/>
    <property type="molecule type" value="Genomic_DNA"/>
</dbReference>
<sequence length="139" mass="16209">MHDTQGTYRQSASASDWFNYASRYVGCNHQIHCLLQFERHLDEGLLRQAARSLVEAEPVLGCRFVEDFRGPYWEQRDDLDEIEFCAVEETRHVERSLHAYVNRPVDSYRDPQLQMRIFRTPSEDLLCIKMTMPAATPAG</sequence>
<gene>
    <name evidence="1" type="ORF">GTO89_04675</name>
</gene>
<dbReference type="Proteomes" id="UP000471031">
    <property type="component" value="Unassembled WGS sequence"/>
</dbReference>
<reference evidence="1 2" key="1">
    <citation type="submission" date="2020-01" db="EMBL/GenBank/DDBJ databases">
        <title>Whole genome sequence of Heliobacterium gestii DSM 11169.</title>
        <authorList>
            <person name="Kyndt J.A."/>
            <person name="Meyer T.E."/>
        </authorList>
    </citation>
    <scope>NUCLEOTIDE SEQUENCE [LARGE SCALE GENOMIC DNA]</scope>
    <source>
        <strain evidence="1 2">DSM 11169</strain>
    </source>
</reference>
<dbReference type="RefSeq" id="WP_161260902.1">
    <property type="nucleotide sequence ID" value="NZ_JAFBDC010000006.1"/>
</dbReference>
<organism evidence="1 2">
    <name type="scientific">Heliomicrobium gestii</name>
    <name type="common">Heliobacterium gestii</name>
    <dbReference type="NCBI Taxonomy" id="2699"/>
    <lineage>
        <taxon>Bacteria</taxon>
        <taxon>Bacillati</taxon>
        <taxon>Bacillota</taxon>
        <taxon>Clostridia</taxon>
        <taxon>Eubacteriales</taxon>
        <taxon>Heliobacteriaceae</taxon>
        <taxon>Heliomicrobium</taxon>
    </lineage>
</organism>
<proteinExistence type="predicted"/>
<comment type="caution">
    <text evidence="1">The sequence shown here is derived from an EMBL/GenBank/DDBJ whole genome shotgun (WGS) entry which is preliminary data.</text>
</comment>
<dbReference type="SUPFAM" id="SSF52777">
    <property type="entry name" value="CoA-dependent acyltransferases"/>
    <property type="match status" value="1"/>
</dbReference>
<dbReference type="OrthoDB" id="7321121at2"/>
<name>A0A845LCY4_HELGE</name>
<evidence type="ECO:0000313" key="1">
    <source>
        <dbReference type="EMBL" id="MZP42335.1"/>
    </source>
</evidence>
<keyword evidence="2" id="KW-1185">Reference proteome</keyword>
<dbReference type="AlphaFoldDB" id="A0A845LCY4"/>
<dbReference type="Gene3D" id="3.30.559.10">
    <property type="entry name" value="Chloramphenicol acetyltransferase-like domain"/>
    <property type="match status" value="1"/>
</dbReference>
<evidence type="ECO:0000313" key="2">
    <source>
        <dbReference type="Proteomes" id="UP000471031"/>
    </source>
</evidence>
<accession>A0A845LCY4</accession>